<organism evidence="2 3">
    <name type="scientific">Knufia fluminis</name>
    <dbReference type="NCBI Taxonomy" id="191047"/>
    <lineage>
        <taxon>Eukaryota</taxon>
        <taxon>Fungi</taxon>
        <taxon>Dikarya</taxon>
        <taxon>Ascomycota</taxon>
        <taxon>Pezizomycotina</taxon>
        <taxon>Eurotiomycetes</taxon>
        <taxon>Chaetothyriomycetidae</taxon>
        <taxon>Chaetothyriales</taxon>
        <taxon>Trichomeriaceae</taxon>
        <taxon>Knufia</taxon>
    </lineage>
</organism>
<feature type="compositionally biased region" description="Basic and acidic residues" evidence="1">
    <location>
        <begin position="139"/>
        <end position="175"/>
    </location>
</feature>
<feature type="compositionally biased region" description="Polar residues" evidence="1">
    <location>
        <begin position="37"/>
        <end position="53"/>
    </location>
</feature>
<evidence type="ECO:0000313" key="3">
    <source>
        <dbReference type="Proteomes" id="UP001316803"/>
    </source>
</evidence>
<feature type="compositionally biased region" description="Basic and acidic residues" evidence="1">
    <location>
        <begin position="118"/>
        <end position="130"/>
    </location>
</feature>
<feature type="compositionally biased region" description="Basic and acidic residues" evidence="1">
    <location>
        <begin position="1"/>
        <end position="28"/>
    </location>
</feature>
<dbReference type="EMBL" id="JAKLMC020000006">
    <property type="protein sequence ID" value="KAK5955647.1"/>
    <property type="molecule type" value="Genomic_DNA"/>
</dbReference>
<name>A0AAN8EPH6_9EURO</name>
<feature type="region of interest" description="Disordered" evidence="1">
    <location>
        <begin position="1"/>
        <end position="53"/>
    </location>
</feature>
<comment type="caution">
    <text evidence="2">The sequence shown here is derived from an EMBL/GenBank/DDBJ whole genome shotgun (WGS) entry which is preliminary data.</text>
</comment>
<accession>A0AAN8EPH6</accession>
<feature type="region of interest" description="Disordered" evidence="1">
    <location>
        <begin position="118"/>
        <end position="182"/>
    </location>
</feature>
<keyword evidence="3" id="KW-1185">Reference proteome</keyword>
<reference evidence="2 3" key="1">
    <citation type="submission" date="2022-12" db="EMBL/GenBank/DDBJ databases">
        <title>Genomic features and morphological characterization of a novel Knufia sp. strain isolated from spacecraft assembly facility.</title>
        <authorList>
            <person name="Teixeira M."/>
            <person name="Chander A.M."/>
            <person name="Stajich J.E."/>
            <person name="Venkateswaran K."/>
        </authorList>
    </citation>
    <scope>NUCLEOTIDE SEQUENCE [LARGE SCALE GENOMIC DNA]</scope>
    <source>
        <strain evidence="2 3">FJI-L2-BK-P2</strain>
    </source>
</reference>
<evidence type="ECO:0000256" key="1">
    <source>
        <dbReference type="SAM" id="MobiDB-lite"/>
    </source>
</evidence>
<sequence length="182" mass="20066">MAQSNSEERSHTHEGHSSATNDQHHDTHVPAAETIPASPTTSQHQVIDHSQSQTLHHINEAQSRIDAAGVAVTRADAAEKAASAELSRLRTADEEGQEGYAWDVVRKGLDALEEARRASEEAKSGLREAQEMLSGVMRDTLDRSQQRREALQREVDRVNELVGRLKDENDRDDTRGSSVDGI</sequence>
<dbReference type="Proteomes" id="UP001316803">
    <property type="component" value="Unassembled WGS sequence"/>
</dbReference>
<protein>
    <submittedName>
        <fullName evidence="2">Uncharacterized protein</fullName>
    </submittedName>
</protein>
<dbReference type="AlphaFoldDB" id="A0AAN8EPH6"/>
<evidence type="ECO:0000313" key="2">
    <source>
        <dbReference type="EMBL" id="KAK5955647.1"/>
    </source>
</evidence>
<gene>
    <name evidence="2" type="ORF">OHC33_003288</name>
</gene>
<proteinExistence type="predicted"/>